<accession>A0A2S1LP02</accession>
<dbReference type="InterPro" id="IPR012808">
    <property type="entry name" value="CHP02453"/>
</dbReference>
<dbReference type="KEGG" id="fki:FK004_09560"/>
<dbReference type="PANTHER" id="PTHR36452">
    <property type="entry name" value="CHROMOSOME 12, WHOLE GENOME SHOTGUN SEQUENCE"/>
    <property type="match status" value="1"/>
</dbReference>
<protein>
    <submittedName>
        <fullName evidence="1">TIGR02453 family protein</fullName>
    </submittedName>
</protein>
<dbReference type="NCBIfam" id="TIGR02453">
    <property type="entry name" value="TIGR02453 family protein"/>
    <property type="match status" value="1"/>
</dbReference>
<evidence type="ECO:0000313" key="1">
    <source>
        <dbReference type="EMBL" id="AWG25464.1"/>
    </source>
</evidence>
<evidence type="ECO:0000313" key="2">
    <source>
        <dbReference type="Proteomes" id="UP000244677"/>
    </source>
</evidence>
<name>A0A2S1LP02_9FLAO</name>
<dbReference type="Pfam" id="PF09365">
    <property type="entry name" value="DUF2461"/>
    <property type="match status" value="1"/>
</dbReference>
<keyword evidence="2" id="KW-1185">Reference proteome</keyword>
<dbReference type="PANTHER" id="PTHR36452:SF1">
    <property type="entry name" value="DUF2461 DOMAIN-CONTAINING PROTEIN"/>
    <property type="match status" value="1"/>
</dbReference>
<dbReference type="PIRSF" id="PIRSF028451">
    <property type="entry name" value="UCP028451"/>
    <property type="match status" value="1"/>
</dbReference>
<gene>
    <name evidence="1" type="ORF">FK004_09560</name>
</gene>
<sequence>MPSKKIIQFLDDIKANNNREWFHANKSRYETYKQEYHTLIENVLAEMIPKDISLANLEPKNCAFRIARDIRFSKDKTPYKTHMGIWLSPGTKNTNLAGYYIHIEKGASFIGGGVWWPNAEDLKKIRKEIAYFTEDLDELLADKNFKKEFGSLEHNDTIALKNAPKGYEKDHPAIEFLKLKSFTAMHKLDDSLLTDPDFVQEIAQKLILLKPLNDFLNRALTTED</sequence>
<proteinExistence type="predicted"/>
<dbReference type="InterPro" id="IPR015996">
    <property type="entry name" value="UCP028451"/>
</dbReference>
<dbReference type="AlphaFoldDB" id="A0A2S1LP02"/>
<dbReference type="EMBL" id="CP020919">
    <property type="protein sequence ID" value="AWG25464.1"/>
    <property type="molecule type" value="Genomic_DNA"/>
</dbReference>
<reference evidence="1 2" key="1">
    <citation type="submission" date="2017-04" db="EMBL/GenBank/DDBJ databases">
        <title>Complete genome sequence of Flavobacterium kingsejong AJ004.</title>
        <authorList>
            <person name="Lee P.C."/>
        </authorList>
    </citation>
    <scope>NUCLEOTIDE SEQUENCE [LARGE SCALE GENOMIC DNA]</scope>
    <source>
        <strain evidence="1 2">AJ004</strain>
    </source>
</reference>
<dbReference type="OrthoDB" id="9794241at2"/>
<dbReference type="Proteomes" id="UP000244677">
    <property type="component" value="Chromosome"/>
</dbReference>
<organism evidence="1 2">
    <name type="scientific">Flavobacterium kingsejongi</name>
    <dbReference type="NCBI Taxonomy" id="1678728"/>
    <lineage>
        <taxon>Bacteria</taxon>
        <taxon>Pseudomonadati</taxon>
        <taxon>Bacteroidota</taxon>
        <taxon>Flavobacteriia</taxon>
        <taxon>Flavobacteriales</taxon>
        <taxon>Flavobacteriaceae</taxon>
        <taxon>Flavobacterium</taxon>
    </lineage>
</organism>
<dbReference type="RefSeq" id="WP_108737056.1">
    <property type="nucleotide sequence ID" value="NZ_CP020919.1"/>
</dbReference>